<evidence type="ECO:0000313" key="1">
    <source>
        <dbReference type="EMBL" id="KAK3929829.1"/>
    </source>
</evidence>
<dbReference type="AlphaFoldDB" id="A0AAE1HZG3"/>
<sequence>MEDHPPDPPELSAAKLLQREAAYVLSHIRDTCKTSQKATDAVVAGVDKLLNLFLNVLNDKFNCVLSNRDGYIKLEEIKAVLDRYKRQSIFEGVSSKPYLEAYIQKESAGNGVSLQKVVLESKTVIREGKPWKIPTKFGYRVPFLPQLEQLLQCKDVMDCVKNPVPSQKGVYKSVTDGLFSKYHPVHVQSQNTNKSITLVFTAHVDDVDPCDALKSKSGNQNLRLFYWVLANIPPEKRSTLKAVNLLAIVKSKIAKKKGNVYFMQDFIDTLKKMGTEGIELTINTEIIRIFAILLFIAADYPAAANLGGFKETHFALRPCRVCTVKSGEMCEHFCENLALLRKLVSHRDQVKKVLASNNQSEESSNIEVMDIDIDTLYIDDNESEDKLEHELPLDHVNPSTNFGINGRCILDVLPGFDETKCFPQDPLHLLAEGVVERVCRLVLRDLCIALKVPGKRIKPLLSLDVVNDVIQNVSDLGHLNSSKPSIILKEHIAGKKLRQSGSQMLVLLNLLPFIINGVCPQEKN</sequence>
<name>A0AAE1HZG3_9NEOP</name>
<dbReference type="Proteomes" id="UP001219518">
    <property type="component" value="Unassembled WGS sequence"/>
</dbReference>
<accession>A0AAE1HZG3</accession>
<reference evidence="1" key="2">
    <citation type="journal article" date="2023" name="BMC Genomics">
        <title>Pest status, molecular evolution, and epigenetic factors derived from the genome assembly of Frankliniella fusca, a thysanopteran phytovirus vector.</title>
        <authorList>
            <person name="Catto M.A."/>
            <person name="Labadie P.E."/>
            <person name="Jacobson A.L."/>
            <person name="Kennedy G.G."/>
            <person name="Srinivasan R."/>
            <person name="Hunt B.G."/>
        </authorList>
    </citation>
    <scope>NUCLEOTIDE SEQUENCE</scope>
    <source>
        <strain evidence="1">PL_HMW_Pooled</strain>
    </source>
</reference>
<gene>
    <name evidence="1" type="ORF">KUF71_020222</name>
</gene>
<evidence type="ECO:0000313" key="2">
    <source>
        <dbReference type="Proteomes" id="UP001219518"/>
    </source>
</evidence>
<keyword evidence="2" id="KW-1185">Reference proteome</keyword>
<organism evidence="1 2">
    <name type="scientific">Frankliniella fusca</name>
    <dbReference type="NCBI Taxonomy" id="407009"/>
    <lineage>
        <taxon>Eukaryota</taxon>
        <taxon>Metazoa</taxon>
        <taxon>Ecdysozoa</taxon>
        <taxon>Arthropoda</taxon>
        <taxon>Hexapoda</taxon>
        <taxon>Insecta</taxon>
        <taxon>Pterygota</taxon>
        <taxon>Neoptera</taxon>
        <taxon>Paraneoptera</taxon>
        <taxon>Thysanoptera</taxon>
        <taxon>Terebrantia</taxon>
        <taxon>Thripoidea</taxon>
        <taxon>Thripidae</taxon>
        <taxon>Frankliniella</taxon>
    </lineage>
</organism>
<dbReference type="EMBL" id="JAHWGI010001404">
    <property type="protein sequence ID" value="KAK3929829.1"/>
    <property type="molecule type" value="Genomic_DNA"/>
</dbReference>
<protein>
    <submittedName>
        <fullName evidence="1">Queuine tRNA-ribosyltransferase</fullName>
    </submittedName>
</protein>
<proteinExistence type="predicted"/>
<comment type="caution">
    <text evidence="1">The sequence shown here is derived from an EMBL/GenBank/DDBJ whole genome shotgun (WGS) entry which is preliminary data.</text>
</comment>
<reference evidence="1" key="1">
    <citation type="submission" date="2021-07" db="EMBL/GenBank/DDBJ databases">
        <authorList>
            <person name="Catto M.A."/>
            <person name="Jacobson A."/>
            <person name="Kennedy G."/>
            <person name="Labadie P."/>
            <person name="Hunt B.G."/>
            <person name="Srinivasan R."/>
        </authorList>
    </citation>
    <scope>NUCLEOTIDE SEQUENCE</scope>
    <source>
        <strain evidence="1">PL_HMW_Pooled</strain>
        <tissue evidence="1">Head</tissue>
    </source>
</reference>